<feature type="compositionally biased region" description="Basic and acidic residues" evidence="1">
    <location>
        <begin position="217"/>
        <end position="227"/>
    </location>
</feature>
<organism evidence="2 3">
    <name type="scientific">Candidatus Allocopromorpha excrementipullorum</name>
    <dbReference type="NCBI Taxonomy" id="2840743"/>
    <lineage>
        <taxon>Bacteria</taxon>
        <taxon>Bacillati</taxon>
        <taxon>Bacillota</taxon>
        <taxon>Clostridia</taxon>
        <taxon>Eubacteriales</taxon>
        <taxon>Eubacteriaceae</taxon>
        <taxon>Eubacteriaceae incertae sedis</taxon>
        <taxon>Candidatus Allocopromorpha</taxon>
    </lineage>
</organism>
<name>A0A9D1SUA0_9FIRM</name>
<feature type="region of interest" description="Disordered" evidence="1">
    <location>
        <begin position="217"/>
        <end position="252"/>
    </location>
</feature>
<accession>A0A9D1SUA0</accession>
<sequence length="273" mass="29750">MIKISYHDCKRDMEQTKDILLFARDSYAPAEEGVSSSSRTSRRSCGYLFFPGCRLCGAEPEIVIKIYDSILFQHPDTAILVGPCGSDAVRDMWLSLGKPVVVTPCMECMARLREGSPDMEVLSLYQLLLDMNVSGGCNSASYTLFEAEGDERYSADDETKAAIIALAEDMGASISQGSDKILPYLTCCIDCRDSLKKQGQDAVHILELIYGMGDSNAHMEHEHDHGDSCGTVPETEGAASAAADHDPADGLPSEEQRLANIRELITAIPALMR</sequence>
<protein>
    <submittedName>
        <fullName evidence="2">Uncharacterized protein</fullName>
    </submittedName>
</protein>
<dbReference type="Proteomes" id="UP000824130">
    <property type="component" value="Unassembled WGS sequence"/>
</dbReference>
<evidence type="ECO:0000313" key="3">
    <source>
        <dbReference type="Proteomes" id="UP000824130"/>
    </source>
</evidence>
<gene>
    <name evidence="2" type="ORF">IAD25_01750</name>
</gene>
<dbReference type="AlphaFoldDB" id="A0A9D1SUA0"/>
<comment type="caution">
    <text evidence="2">The sequence shown here is derived from an EMBL/GenBank/DDBJ whole genome shotgun (WGS) entry which is preliminary data.</text>
</comment>
<evidence type="ECO:0000256" key="1">
    <source>
        <dbReference type="SAM" id="MobiDB-lite"/>
    </source>
</evidence>
<dbReference type="EMBL" id="DVOB01000039">
    <property type="protein sequence ID" value="HIU95424.1"/>
    <property type="molecule type" value="Genomic_DNA"/>
</dbReference>
<proteinExistence type="predicted"/>
<reference evidence="2" key="1">
    <citation type="submission" date="2020-10" db="EMBL/GenBank/DDBJ databases">
        <authorList>
            <person name="Gilroy R."/>
        </authorList>
    </citation>
    <scope>NUCLEOTIDE SEQUENCE</scope>
    <source>
        <strain evidence="2">ChiSjej4B22-8349</strain>
    </source>
</reference>
<evidence type="ECO:0000313" key="2">
    <source>
        <dbReference type="EMBL" id="HIU95424.1"/>
    </source>
</evidence>
<reference evidence="2" key="2">
    <citation type="journal article" date="2021" name="PeerJ">
        <title>Extensive microbial diversity within the chicken gut microbiome revealed by metagenomics and culture.</title>
        <authorList>
            <person name="Gilroy R."/>
            <person name="Ravi A."/>
            <person name="Getino M."/>
            <person name="Pursley I."/>
            <person name="Horton D.L."/>
            <person name="Alikhan N.F."/>
            <person name="Baker D."/>
            <person name="Gharbi K."/>
            <person name="Hall N."/>
            <person name="Watson M."/>
            <person name="Adriaenssens E.M."/>
            <person name="Foster-Nyarko E."/>
            <person name="Jarju S."/>
            <person name="Secka A."/>
            <person name="Antonio M."/>
            <person name="Oren A."/>
            <person name="Chaudhuri R.R."/>
            <person name="La Ragione R."/>
            <person name="Hildebrand F."/>
            <person name="Pallen M.J."/>
        </authorList>
    </citation>
    <scope>NUCLEOTIDE SEQUENCE</scope>
    <source>
        <strain evidence="2">ChiSjej4B22-8349</strain>
    </source>
</reference>